<keyword evidence="10" id="KW-1185">Reference proteome</keyword>
<feature type="transmembrane region" description="Helical" evidence="7">
    <location>
        <begin position="335"/>
        <end position="353"/>
    </location>
</feature>
<feature type="region of interest" description="Disordered" evidence="6">
    <location>
        <begin position="222"/>
        <end position="247"/>
    </location>
</feature>
<dbReference type="Pfam" id="PF03553">
    <property type="entry name" value="Na_H_antiporter"/>
    <property type="match status" value="1"/>
</dbReference>
<feature type="transmembrane region" description="Helical" evidence="7">
    <location>
        <begin position="67"/>
        <end position="89"/>
    </location>
</feature>
<feature type="transmembrane region" description="Helical" evidence="7">
    <location>
        <begin position="144"/>
        <end position="167"/>
    </location>
</feature>
<keyword evidence="2" id="KW-1003">Cell membrane</keyword>
<protein>
    <submittedName>
        <fullName evidence="9">Sodium:proton antiporter</fullName>
    </submittedName>
</protein>
<accession>A0A9X4AMT3</accession>
<feature type="transmembrane region" description="Helical" evidence="7">
    <location>
        <begin position="373"/>
        <end position="396"/>
    </location>
</feature>
<reference evidence="9" key="1">
    <citation type="submission" date="2022-06" db="EMBL/GenBank/DDBJ databases">
        <title>Aquibacillus sp. a new bacterium isolated from soil saline samples.</title>
        <authorList>
            <person name="Galisteo C."/>
            <person name="De La Haba R."/>
            <person name="Sanchez-Porro C."/>
            <person name="Ventosa A."/>
        </authorList>
    </citation>
    <scope>NUCLEOTIDE SEQUENCE</scope>
    <source>
        <strain evidence="9">3ASR75-11</strain>
    </source>
</reference>
<keyword evidence="5 7" id="KW-0472">Membrane</keyword>
<comment type="caution">
    <text evidence="9">The sequence shown here is derived from an EMBL/GenBank/DDBJ whole genome shotgun (WGS) entry which is preliminary data.</text>
</comment>
<evidence type="ECO:0000256" key="7">
    <source>
        <dbReference type="SAM" id="Phobius"/>
    </source>
</evidence>
<evidence type="ECO:0000256" key="6">
    <source>
        <dbReference type="SAM" id="MobiDB-lite"/>
    </source>
</evidence>
<feature type="transmembrane region" description="Helical" evidence="7">
    <location>
        <begin position="294"/>
        <end position="314"/>
    </location>
</feature>
<dbReference type="AlphaFoldDB" id="A0A9X4AMT3"/>
<feature type="transmembrane region" description="Helical" evidence="7">
    <location>
        <begin position="408"/>
        <end position="427"/>
    </location>
</feature>
<evidence type="ECO:0000256" key="1">
    <source>
        <dbReference type="ARBA" id="ARBA00004651"/>
    </source>
</evidence>
<evidence type="ECO:0000313" key="10">
    <source>
        <dbReference type="Proteomes" id="UP001145050"/>
    </source>
</evidence>
<dbReference type="RefSeq" id="WP_272436943.1">
    <property type="nucleotide sequence ID" value="NZ_JAMQKB010000011.1"/>
</dbReference>
<gene>
    <name evidence="9" type="ORF">NC797_11545</name>
</gene>
<dbReference type="PANTHER" id="PTHR43478">
    <property type="entry name" value="NA+/H+ ANTIPORTER-RELATED"/>
    <property type="match status" value="1"/>
</dbReference>
<evidence type="ECO:0000259" key="8">
    <source>
        <dbReference type="Pfam" id="PF03553"/>
    </source>
</evidence>
<evidence type="ECO:0000256" key="4">
    <source>
        <dbReference type="ARBA" id="ARBA00022989"/>
    </source>
</evidence>
<dbReference type="EMBL" id="JAMQKB010000011">
    <property type="protein sequence ID" value="MDC3425139.1"/>
    <property type="molecule type" value="Genomic_DNA"/>
</dbReference>
<comment type="subcellular location">
    <subcellularLocation>
        <location evidence="1">Cell membrane</location>
        <topology evidence="1">Multi-pass membrane protein</topology>
    </subcellularLocation>
</comment>
<feature type="transmembrane region" description="Helical" evidence="7">
    <location>
        <begin position="101"/>
        <end position="123"/>
    </location>
</feature>
<proteinExistence type="predicted"/>
<feature type="transmembrane region" description="Helical" evidence="7">
    <location>
        <begin position="7"/>
        <end position="23"/>
    </location>
</feature>
<feature type="domain" description="Na+/H+ antiporter NhaC-like C-terminal" evidence="8">
    <location>
        <begin position="162"/>
        <end position="469"/>
    </location>
</feature>
<keyword evidence="4 7" id="KW-1133">Transmembrane helix</keyword>
<evidence type="ECO:0000256" key="3">
    <source>
        <dbReference type="ARBA" id="ARBA00022692"/>
    </source>
</evidence>
<name>A0A9X4AMT3_9BACI</name>
<feature type="transmembrane region" description="Helical" evidence="7">
    <location>
        <begin position="456"/>
        <end position="473"/>
    </location>
</feature>
<dbReference type="Proteomes" id="UP001145050">
    <property type="component" value="Unassembled WGS sequence"/>
</dbReference>
<feature type="transmembrane region" description="Helical" evidence="7">
    <location>
        <begin position="255"/>
        <end position="274"/>
    </location>
</feature>
<dbReference type="GO" id="GO:0005886">
    <property type="term" value="C:plasma membrane"/>
    <property type="evidence" value="ECO:0007669"/>
    <property type="project" value="UniProtKB-SubCell"/>
</dbReference>
<evidence type="ECO:0000313" key="9">
    <source>
        <dbReference type="EMBL" id="MDC3425139.1"/>
    </source>
</evidence>
<dbReference type="InterPro" id="IPR018461">
    <property type="entry name" value="Na/H_Antiport_NhaC-like_C"/>
</dbReference>
<organism evidence="9 10">
    <name type="scientific">Terrihalobacillus insolitus</name>
    <dbReference type="NCBI Taxonomy" id="2950438"/>
    <lineage>
        <taxon>Bacteria</taxon>
        <taxon>Bacillati</taxon>
        <taxon>Bacillota</taxon>
        <taxon>Bacilli</taxon>
        <taxon>Bacillales</taxon>
        <taxon>Bacillaceae</taxon>
        <taxon>Terrihalobacillus</taxon>
    </lineage>
</organism>
<feature type="compositionally biased region" description="Basic and acidic residues" evidence="6">
    <location>
        <begin position="229"/>
        <end position="247"/>
    </location>
</feature>
<evidence type="ECO:0000256" key="2">
    <source>
        <dbReference type="ARBA" id="ARBA00022475"/>
    </source>
</evidence>
<dbReference type="PANTHER" id="PTHR43478:SF1">
    <property type="entry name" value="NA+_H+ ANTIPORTER NHAC-LIKE C-TERMINAL DOMAIN-CONTAINING PROTEIN"/>
    <property type="match status" value="1"/>
</dbReference>
<feature type="transmembrane region" description="Helical" evidence="7">
    <location>
        <begin position="187"/>
        <end position="211"/>
    </location>
</feature>
<evidence type="ECO:0000256" key="5">
    <source>
        <dbReference type="ARBA" id="ARBA00023136"/>
    </source>
</evidence>
<sequence length="474" mass="52303">MNNWESIIPFLIIIPIAIWTKQVLPGLTLGLLVASYIVEPSLLGGIEKMTSYIIGSLAKEPKLQIIGFLYVFTGLVNMINMTGGIKGFIELTSEKVKTEKQAIFLIWITLLGTFISPSLRIVTIAPIMKQLQQKLNITKERVSFVIEASSLPIIALVPIATAFIGYMTSTIDVSLGNNSEDVNAYAYFIKSIPFNFFSFLTIALALIYSIFQHPKMFGGGKNKPGKVNVDNKKESTDKQEKATTEKGTDIKSKPIHLFIPLTLALVLSIFLSWWDGYQKTANVLQAFIEADVSKYMLIAIIITLFLAFVQFLIAKYPLQELVKAFFDGGNKLMPAFFLFALVWGLTLATNDLGLPKFITNTLGFIPSLFIPPITFIIGSVLAYFIGSSWGSWGLLMPIGVSLAESSDISLSLMIGIIFACGTLGGLISPLSNTTVTIAKIMEMEIMEYSVYKIKHTIVPFVLSIALYLVYALVF</sequence>
<keyword evidence="3 7" id="KW-0812">Transmembrane</keyword>